<dbReference type="Gene3D" id="3.30.560.10">
    <property type="entry name" value="Glucose Oxidase, domain 3"/>
    <property type="match status" value="1"/>
</dbReference>
<evidence type="ECO:0000313" key="1">
    <source>
        <dbReference type="EMBL" id="KAF4120845.1"/>
    </source>
</evidence>
<dbReference type="GeneID" id="55969079"/>
<dbReference type="EMBL" id="JAANYQ010000015">
    <property type="protein sequence ID" value="KAF4120845.1"/>
    <property type="molecule type" value="Genomic_DNA"/>
</dbReference>
<dbReference type="Proteomes" id="UP000749293">
    <property type="component" value="Unassembled WGS sequence"/>
</dbReference>
<organism evidence="1 2">
    <name type="scientific">Geosmithia morbida</name>
    <dbReference type="NCBI Taxonomy" id="1094350"/>
    <lineage>
        <taxon>Eukaryota</taxon>
        <taxon>Fungi</taxon>
        <taxon>Dikarya</taxon>
        <taxon>Ascomycota</taxon>
        <taxon>Pezizomycotina</taxon>
        <taxon>Sordariomycetes</taxon>
        <taxon>Hypocreomycetidae</taxon>
        <taxon>Hypocreales</taxon>
        <taxon>Bionectriaceae</taxon>
        <taxon>Geosmithia</taxon>
    </lineage>
</organism>
<sequence length="259" mass="29447">MELRKSKYDWPYKTTIIKRDDYERIEELDTRGKVLGGSKGTFDMWEGRQHLLEGARGSPIPISHSELIPEMQCFQGLLTEAWKSTGQSLRENISDGDTIGSDAQRQNHLQGLPFRQLPRCGRQVQHQLFCPRCTPRSSSSTIADKPPARESLLSLRRVRRLSLYANREVISSSALDRLASVFWITPGVPLALPVRGGYRMDDCILREGTGRHKRAVGAYQDDKHGGPMGYGFLEMVELARIGRYLEKGAILDRYQNKVW</sequence>
<proteinExistence type="predicted"/>
<evidence type="ECO:0000313" key="2">
    <source>
        <dbReference type="Proteomes" id="UP000749293"/>
    </source>
</evidence>
<accession>A0A9P5D2I3</accession>
<dbReference type="OrthoDB" id="269227at2759"/>
<dbReference type="RefSeq" id="XP_035319497.1">
    <property type="nucleotide sequence ID" value="XM_035464827.1"/>
</dbReference>
<protein>
    <submittedName>
        <fullName evidence="1">GMC oxidoreductase</fullName>
    </submittedName>
</protein>
<keyword evidence="2" id="KW-1185">Reference proteome</keyword>
<name>A0A9P5D2I3_9HYPO</name>
<dbReference type="AlphaFoldDB" id="A0A9P5D2I3"/>
<reference evidence="1" key="1">
    <citation type="submission" date="2020-03" db="EMBL/GenBank/DDBJ databases">
        <title>Site-based positive gene gene selection in Geosmithia morbida across the United States reveals a broad range of putative effectors and factors for local host and environmental adapation.</title>
        <authorList>
            <person name="Onufrak A."/>
            <person name="Murdoch R.W."/>
            <person name="Gazis R."/>
            <person name="Huff M."/>
            <person name="Staton M."/>
            <person name="Klingeman W."/>
            <person name="Hadziabdic D."/>
        </authorList>
    </citation>
    <scope>NUCLEOTIDE SEQUENCE</scope>
    <source>
        <strain evidence="1">1262</strain>
    </source>
</reference>
<comment type="caution">
    <text evidence="1">The sequence shown here is derived from an EMBL/GenBank/DDBJ whole genome shotgun (WGS) entry which is preliminary data.</text>
</comment>
<gene>
    <name evidence="1" type="ORF">GMORB2_2849</name>
</gene>